<dbReference type="eggNOG" id="ENOG5030CJ1">
    <property type="taxonomic scope" value="Bacteria"/>
</dbReference>
<accession>I3DYR4</accession>
<dbReference type="KEGG" id="bmet:BMMGA3_05155"/>
<dbReference type="HOGENOM" id="CLU_1709597_0_0_9"/>
<evidence type="ECO:0000313" key="2">
    <source>
        <dbReference type="Proteomes" id="UP000027602"/>
    </source>
</evidence>
<keyword evidence="2" id="KW-1185">Reference proteome</keyword>
<reference evidence="1 2" key="1">
    <citation type="journal article" date="2015" name="BMC Genomics">
        <title>Transcriptome analysis of thermophilic methylotrophic Bacillus methanolicus MGA3 using RNA-sequencing provides detailed insights into its previously uncharted transcriptional landscape.</title>
        <authorList>
            <person name="Irla M."/>
            <person name="Neshat A."/>
            <person name="Brautaset T."/>
            <person name="Ruckert C."/>
            <person name="Kalinowski J."/>
            <person name="Wendisch V.F."/>
        </authorList>
    </citation>
    <scope>NUCLEOTIDE SEQUENCE [LARGE SCALE GENOMIC DNA]</scope>
    <source>
        <strain evidence="2">MGA3 / ATCC 53907</strain>
    </source>
</reference>
<dbReference type="EMBL" id="CP007739">
    <property type="protein sequence ID" value="AIE59461.1"/>
    <property type="molecule type" value="Genomic_DNA"/>
</dbReference>
<gene>
    <name evidence="1" type="ORF">BMMGA3_05155</name>
</gene>
<evidence type="ECO:0000313" key="1">
    <source>
        <dbReference type="EMBL" id="AIE59461.1"/>
    </source>
</evidence>
<proteinExistence type="predicted"/>
<dbReference type="AlphaFoldDB" id="I3DYR4"/>
<dbReference type="Proteomes" id="UP000027602">
    <property type="component" value="Chromosome"/>
</dbReference>
<dbReference type="RefSeq" id="WP_003348716.1">
    <property type="nucleotide sequence ID" value="NZ_ADWW01000004.1"/>
</dbReference>
<protein>
    <submittedName>
        <fullName evidence="1">Uncharacterized protein</fullName>
    </submittedName>
</protein>
<dbReference type="OrthoDB" id="2912725at2"/>
<organism evidence="1 2">
    <name type="scientific">Bacillus methanolicus (strain MGA3 / ATCC 53907)</name>
    <dbReference type="NCBI Taxonomy" id="796606"/>
    <lineage>
        <taxon>Bacteria</taxon>
        <taxon>Bacillati</taxon>
        <taxon>Bacillota</taxon>
        <taxon>Bacilli</taxon>
        <taxon>Bacillales</taxon>
        <taxon>Bacillaceae</taxon>
        <taxon>Bacillus</taxon>
    </lineage>
</organism>
<name>I3DYR4_BACMM</name>
<dbReference type="STRING" id="796606.BMMGA3_05155"/>
<sequence>MLPVLFVNIFLLSGCMFGSDQLIANRHAEVLLTKRNELQFRFKINEHLFADHSTYKVRVSIHDKQLAAALGATHFVYGENEVINGEYIEANESNERVIYMDPIPLKKDFHVFEIENKIIQEKAVLIEVFNDEGVLGQTYLTNFSSQL</sequence>